<accession>A0ABQ0C364</accession>
<gene>
    <name evidence="1" type="ORF">K340107D12_60490</name>
</gene>
<name>A0ABQ0C364_9FIRM</name>
<reference evidence="1 2" key="1">
    <citation type="submission" date="2024-04" db="EMBL/GenBank/DDBJ databases">
        <title>Defined microbial consortia suppress multidrug-resistant proinflammatory Enterobacteriaceae via ecological control.</title>
        <authorList>
            <person name="Furuichi M."/>
            <person name="Kawaguchi T."/>
            <person name="Pust M."/>
            <person name="Yasuma K."/>
            <person name="Plichta D."/>
            <person name="Hasegawa N."/>
            <person name="Ohya T."/>
            <person name="Bhattarai S."/>
            <person name="Sasajima S."/>
            <person name="Aoto Y."/>
            <person name="Tuganbaev T."/>
            <person name="Yaginuma M."/>
            <person name="Ueda M."/>
            <person name="Okahashi N."/>
            <person name="Amafuji K."/>
            <person name="Kiridooshi Y."/>
            <person name="Sugita K."/>
            <person name="Strazar M."/>
            <person name="Skelly A."/>
            <person name="Suda W."/>
            <person name="Hattori M."/>
            <person name="Nakamoto N."/>
            <person name="Caballero S."/>
            <person name="Norman J."/>
            <person name="Olle B."/>
            <person name="Tanoue T."/>
            <person name="Arita M."/>
            <person name="Bucci V."/>
            <person name="Atarashi K."/>
            <person name="Xavier R."/>
            <person name="Honda K."/>
        </authorList>
    </citation>
    <scope>NUCLEOTIDE SEQUENCE [LARGE SCALE GENOMIC DNA]</scope>
    <source>
        <strain evidence="2">k34-0107-D12</strain>
    </source>
</reference>
<organism evidence="1 2">
    <name type="scientific">Blautia parvula</name>
    <dbReference type="NCBI Taxonomy" id="2877527"/>
    <lineage>
        <taxon>Bacteria</taxon>
        <taxon>Bacillati</taxon>
        <taxon>Bacillota</taxon>
        <taxon>Clostridia</taxon>
        <taxon>Lachnospirales</taxon>
        <taxon>Lachnospiraceae</taxon>
        <taxon>Blautia</taxon>
    </lineage>
</organism>
<protein>
    <submittedName>
        <fullName evidence="1">Uncharacterized protein</fullName>
    </submittedName>
</protein>
<proteinExistence type="predicted"/>
<dbReference type="Proteomes" id="UP001600941">
    <property type="component" value="Unassembled WGS sequence"/>
</dbReference>
<sequence>MIFGSEGSRRDIEQNVPYLCIAKRVAGRAVKGNCFGIFRIENANGYLKNSSTQCIIDLEVIKR</sequence>
<evidence type="ECO:0000313" key="2">
    <source>
        <dbReference type="Proteomes" id="UP001600941"/>
    </source>
</evidence>
<evidence type="ECO:0000313" key="1">
    <source>
        <dbReference type="EMBL" id="GAA6503233.1"/>
    </source>
</evidence>
<comment type="caution">
    <text evidence="1">The sequence shown here is derived from an EMBL/GenBank/DDBJ whole genome shotgun (WGS) entry which is preliminary data.</text>
</comment>
<dbReference type="EMBL" id="BAABZQ010000001">
    <property type="protein sequence ID" value="GAA6503233.1"/>
    <property type="molecule type" value="Genomic_DNA"/>
</dbReference>
<keyword evidence="2" id="KW-1185">Reference proteome</keyword>